<dbReference type="Proteomes" id="UP001177003">
    <property type="component" value="Chromosome 5"/>
</dbReference>
<reference evidence="1" key="1">
    <citation type="submission" date="2023-04" db="EMBL/GenBank/DDBJ databases">
        <authorList>
            <person name="Vijverberg K."/>
            <person name="Xiong W."/>
            <person name="Schranz E."/>
        </authorList>
    </citation>
    <scope>NUCLEOTIDE SEQUENCE</scope>
</reference>
<name>A0AA36E7Y5_LACSI</name>
<protein>
    <submittedName>
        <fullName evidence="1">Uncharacterized protein</fullName>
    </submittedName>
</protein>
<evidence type="ECO:0000313" key="1">
    <source>
        <dbReference type="EMBL" id="CAI9285567.1"/>
    </source>
</evidence>
<accession>A0AA36E7Y5</accession>
<dbReference type="AlphaFoldDB" id="A0AA36E7Y5"/>
<keyword evidence="2" id="KW-1185">Reference proteome</keyword>
<organism evidence="1 2">
    <name type="scientific">Lactuca saligna</name>
    <name type="common">Willowleaf lettuce</name>
    <dbReference type="NCBI Taxonomy" id="75948"/>
    <lineage>
        <taxon>Eukaryota</taxon>
        <taxon>Viridiplantae</taxon>
        <taxon>Streptophyta</taxon>
        <taxon>Embryophyta</taxon>
        <taxon>Tracheophyta</taxon>
        <taxon>Spermatophyta</taxon>
        <taxon>Magnoliopsida</taxon>
        <taxon>eudicotyledons</taxon>
        <taxon>Gunneridae</taxon>
        <taxon>Pentapetalae</taxon>
        <taxon>asterids</taxon>
        <taxon>campanulids</taxon>
        <taxon>Asterales</taxon>
        <taxon>Asteraceae</taxon>
        <taxon>Cichorioideae</taxon>
        <taxon>Cichorieae</taxon>
        <taxon>Lactucinae</taxon>
        <taxon>Lactuca</taxon>
    </lineage>
</organism>
<sequence length="110" mass="11615">MHKTVYVAKFLGGIDDVVGDMFSVTGQKERVAVASSSMTPPSPFLISFPTDFGSGFVFGDVSGSLGGSSQPERPTTVGEAGTTFHSLFFEAYAPGWVITRNSLQSKDITA</sequence>
<evidence type="ECO:0000313" key="2">
    <source>
        <dbReference type="Proteomes" id="UP001177003"/>
    </source>
</evidence>
<dbReference type="EMBL" id="OX465081">
    <property type="protein sequence ID" value="CAI9285567.1"/>
    <property type="molecule type" value="Genomic_DNA"/>
</dbReference>
<gene>
    <name evidence="1" type="ORF">LSALG_LOCUS25030</name>
</gene>
<proteinExistence type="predicted"/>